<feature type="compositionally biased region" description="Gly residues" evidence="2">
    <location>
        <begin position="57"/>
        <end position="82"/>
    </location>
</feature>
<evidence type="ECO:0000256" key="1">
    <source>
        <dbReference type="SAM" id="Coils"/>
    </source>
</evidence>
<dbReference type="EnsemblFungi" id="MAPG_04875T0">
    <property type="protein sequence ID" value="MAPG_04875T0"/>
    <property type="gene ID" value="MAPG_04875"/>
</dbReference>
<sequence length="529" mass="56039">MSSHENQTGDDAEMSGCQLQESQHNPANQLAGSTQAPAASGGRGGGRGRGHGRAGHGGHANSGRGGHSGRGNGSSGRGGGNGGHDRGGVTKSYGGTSNRGGTSRRGARYETGGGLTVGRVQEPLGYENAHTILSTTPIYRLQEGSSIGDVPGKGQAIGVDPTGDHFHFRNMTDQQVGSKFMALTANTSHTRNDWVMSKVRKPGEQTLLADIAQGVFGSVLPAGGKAKALPAPEGACAGCGLKDHVLADCVKVSIAGDIVGCPVCNTLEHDVDGCKEFRALSRMDQMELIILKRARKPCIRSTKPWTEWLPEYVEIHGEDEEEAWLPLSRPFVSKLRRRNPGLFQTWNYGSTDGRGIAVDPRTRTVQNVRVAADTGFISQYETDQARWLREKLEKMEKQVALAKADADRYEQGREVIGQGLIAALGTSHTKETMATAASKGNVAAAPKEAAAPAIATRRLADAPPLSDEARGLSKAAESSKAAEPSKGGAADKSSMDVDEEENDEEDDDDFDFDFNEDVERGVPGVRKSG</sequence>
<dbReference type="AlphaFoldDB" id="A0A0C4DXW8"/>
<reference evidence="5" key="2">
    <citation type="submission" date="2010-05" db="EMBL/GenBank/DDBJ databases">
        <title>The genome sequence of Magnaporthe poae strain ATCC 64411.</title>
        <authorList>
            <person name="Ma L.-J."/>
            <person name="Dead R."/>
            <person name="Young S."/>
            <person name="Zeng Q."/>
            <person name="Koehrsen M."/>
            <person name="Alvarado L."/>
            <person name="Berlin A."/>
            <person name="Chapman S.B."/>
            <person name="Chen Z."/>
            <person name="Freedman E."/>
            <person name="Gellesch M."/>
            <person name="Goldberg J."/>
            <person name="Griggs A."/>
            <person name="Gujja S."/>
            <person name="Heilman E.R."/>
            <person name="Heiman D."/>
            <person name="Hepburn T."/>
            <person name="Howarth C."/>
            <person name="Jen D."/>
            <person name="Larson L."/>
            <person name="Mehta T."/>
            <person name="Neiman D."/>
            <person name="Pearson M."/>
            <person name="Roberts A."/>
            <person name="Saif S."/>
            <person name="Shea T."/>
            <person name="Shenoy N."/>
            <person name="Sisk P."/>
            <person name="Stolte C."/>
            <person name="Sykes S."/>
            <person name="Walk T."/>
            <person name="White J."/>
            <person name="Yandava C."/>
            <person name="Haas B."/>
            <person name="Nusbaum C."/>
            <person name="Birren B."/>
        </authorList>
    </citation>
    <scope>NUCLEOTIDE SEQUENCE [LARGE SCALE GENOMIC DNA]</scope>
    <source>
        <strain evidence="5">ATCC 64411 / 73-15</strain>
    </source>
</reference>
<dbReference type="eggNOG" id="ENOG502RBAQ">
    <property type="taxonomic scope" value="Eukaryota"/>
</dbReference>
<feature type="compositionally biased region" description="Basic residues" evidence="2">
    <location>
        <begin position="46"/>
        <end position="56"/>
    </location>
</feature>
<feature type="coiled-coil region" evidence="1">
    <location>
        <begin position="385"/>
        <end position="412"/>
    </location>
</feature>
<protein>
    <submittedName>
        <fullName evidence="3 4">Uncharacterized protein</fullName>
    </submittedName>
</protein>
<feature type="region of interest" description="Disordered" evidence="2">
    <location>
        <begin position="1"/>
        <end position="118"/>
    </location>
</feature>
<reference evidence="4" key="5">
    <citation type="submission" date="2015-06" db="UniProtKB">
        <authorList>
            <consortium name="EnsemblFungi"/>
        </authorList>
    </citation>
    <scope>IDENTIFICATION</scope>
    <source>
        <strain evidence="4">ATCC 64411</strain>
    </source>
</reference>
<evidence type="ECO:0000313" key="4">
    <source>
        <dbReference type="EnsemblFungi" id="MAPG_04875T0"/>
    </source>
</evidence>
<gene>
    <name evidence="3" type="ORF">MAPG_04875</name>
</gene>
<dbReference type="EMBL" id="GL876969">
    <property type="protein sequence ID" value="KLU85855.1"/>
    <property type="molecule type" value="Genomic_DNA"/>
</dbReference>
<dbReference type="EMBL" id="ADBL01001138">
    <property type="status" value="NOT_ANNOTATED_CDS"/>
    <property type="molecule type" value="Genomic_DNA"/>
</dbReference>
<evidence type="ECO:0000313" key="3">
    <source>
        <dbReference type="EMBL" id="KLU85855.1"/>
    </source>
</evidence>
<reference evidence="3" key="3">
    <citation type="submission" date="2011-03" db="EMBL/GenBank/DDBJ databases">
        <title>Annotation of Magnaporthe poae ATCC 64411.</title>
        <authorList>
            <person name="Ma L.-J."/>
            <person name="Dead R."/>
            <person name="Young S.K."/>
            <person name="Zeng Q."/>
            <person name="Gargeya S."/>
            <person name="Fitzgerald M."/>
            <person name="Haas B."/>
            <person name="Abouelleil A."/>
            <person name="Alvarado L."/>
            <person name="Arachchi H.M."/>
            <person name="Berlin A."/>
            <person name="Brown A."/>
            <person name="Chapman S.B."/>
            <person name="Chen Z."/>
            <person name="Dunbar C."/>
            <person name="Freedman E."/>
            <person name="Gearin G."/>
            <person name="Gellesch M."/>
            <person name="Goldberg J."/>
            <person name="Griggs A."/>
            <person name="Gujja S."/>
            <person name="Heiman D."/>
            <person name="Howarth C."/>
            <person name="Larson L."/>
            <person name="Lui A."/>
            <person name="MacDonald P.J.P."/>
            <person name="Mehta T."/>
            <person name="Montmayeur A."/>
            <person name="Murphy C."/>
            <person name="Neiman D."/>
            <person name="Pearson M."/>
            <person name="Priest M."/>
            <person name="Roberts A."/>
            <person name="Saif S."/>
            <person name="Shea T."/>
            <person name="Shenoy N."/>
            <person name="Sisk P."/>
            <person name="Stolte C."/>
            <person name="Sykes S."/>
            <person name="Yandava C."/>
            <person name="Wortman J."/>
            <person name="Nusbaum C."/>
            <person name="Birren B."/>
        </authorList>
    </citation>
    <scope>NUCLEOTIDE SEQUENCE</scope>
    <source>
        <strain evidence="3">ATCC 64411</strain>
    </source>
</reference>
<evidence type="ECO:0000313" key="5">
    <source>
        <dbReference type="Proteomes" id="UP000011715"/>
    </source>
</evidence>
<feature type="compositionally biased region" description="Acidic residues" evidence="2">
    <location>
        <begin position="496"/>
        <end position="516"/>
    </location>
</feature>
<name>A0A0C4DXW8_MAGP6</name>
<dbReference type="VEuPathDB" id="FungiDB:MAPG_04875"/>
<accession>A0A0C4DXW8</accession>
<proteinExistence type="predicted"/>
<feature type="compositionally biased region" description="Low complexity" evidence="2">
    <location>
        <begin position="473"/>
        <end position="486"/>
    </location>
</feature>
<dbReference type="Proteomes" id="UP000011715">
    <property type="component" value="Unassembled WGS sequence"/>
</dbReference>
<keyword evidence="5" id="KW-1185">Reference proteome</keyword>
<keyword evidence="1" id="KW-0175">Coiled coil</keyword>
<dbReference type="STRING" id="644358.A0A0C4DXW8"/>
<reference evidence="4" key="4">
    <citation type="journal article" date="2015" name="G3 (Bethesda)">
        <title>Genome sequences of three phytopathogenic species of the Magnaporthaceae family of fungi.</title>
        <authorList>
            <person name="Okagaki L.H."/>
            <person name="Nunes C.C."/>
            <person name="Sailsbery J."/>
            <person name="Clay B."/>
            <person name="Brown D."/>
            <person name="John T."/>
            <person name="Oh Y."/>
            <person name="Young N."/>
            <person name="Fitzgerald M."/>
            <person name="Haas B.J."/>
            <person name="Zeng Q."/>
            <person name="Young S."/>
            <person name="Adiconis X."/>
            <person name="Fan L."/>
            <person name="Levin J.Z."/>
            <person name="Mitchell T.K."/>
            <person name="Okubara P.A."/>
            <person name="Farman M.L."/>
            <person name="Kohn L.M."/>
            <person name="Birren B."/>
            <person name="Ma L.-J."/>
            <person name="Dean R.A."/>
        </authorList>
    </citation>
    <scope>NUCLEOTIDE SEQUENCE</scope>
    <source>
        <strain evidence="4">ATCC 64411 / 73-15</strain>
    </source>
</reference>
<feature type="region of interest" description="Disordered" evidence="2">
    <location>
        <begin position="457"/>
        <end position="529"/>
    </location>
</feature>
<evidence type="ECO:0000256" key="2">
    <source>
        <dbReference type="SAM" id="MobiDB-lite"/>
    </source>
</evidence>
<feature type="compositionally biased region" description="Polar residues" evidence="2">
    <location>
        <begin position="17"/>
        <end position="37"/>
    </location>
</feature>
<dbReference type="OrthoDB" id="5099850at2759"/>
<reference evidence="3" key="1">
    <citation type="submission" date="2010-05" db="EMBL/GenBank/DDBJ databases">
        <title>The Genome Sequence of Magnaporthe poae strain ATCC 64411.</title>
        <authorList>
            <consortium name="The Broad Institute Genome Sequencing Platform"/>
            <consortium name="Broad Institute Genome Sequencing Center for Infectious Disease"/>
            <person name="Ma L.-J."/>
            <person name="Dead R."/>
            <person name="Young S."/>
            <person name="Zeng Q."/>
            <person name="Koehrsen M."/>
            <person name="Alvarado L."/>
            <person name="Berlin A."/>
            <person name="Chapman S.B."/>
            <person name="Chen Z."/>
            <person name="Freedman E."/>
            <person name="Gellesch M."/>
            <person name="Goldberg J."/>
            <person name="Griggs A."/>
            <person name="Gujja S."/>
            <person name="Heilman E.R."/>
            <person name="Heiman D."/>
            <person name="Hepburn T."/>
            <person name="Howarth C."/>
            <person name="Jen D."/>
            <person name="Larson L."/>
            <person name="Mehta T."/>
            <person name="Neiman D."/>
            <person name="Pearson M."/>
            <person name="Roberts A."/>
            <person name="Saif S."/>
            <person name="Shea T."/>
            <person name="Shenoy N."/>
            <person name="Sisk P."/>
            <person name="Stolte C."/>
            <person name="Sykes S."/>
            <person name="Walk T."/>
            <person name="White J."/>
            <person name="Yandava C."/>
            <person name="Haas B."/>
            <person name="Nusbaum C."/>
            <person name="Birren B."/>
        </authorList>
    </citation>
    <scope>NUCLEOTIDE SEQUENCE</scope>
    <source>
        <strain evidence="3">ATCC 64411</strain>
    </source>
</reference>
<organism evidence="4 5">
    <name type="scientific">Magnaporthiopsis poae (strain ATCC 64411 / 73-15)</name>
    <name type="common">Kentucky bluegrass fungus</name>
    <name type="synonym">Magnaporthe poae</name>
    <dbReference type="NCBI Taxonomy" id="644358"/>
    <lineage>
        <taxon>Eukaryota</taxon>
        <taxon>Fungi</taxon>
        <taxon>Dikarya</taxon>
        <taxon>Ascomycota</taxon>
        <taxon>Pezizomycotina</taxon>
        <taxon>Sordariomycetes</taxon>
        <taxon>Sordariomycetidae</taxon>
        <taxon>Magnaporthales</taxon>
        <taxon>Magnaporthaceae</taxon>
        <taxon>Magnaporthiopsis</taxon>
    </lineage>
</organism>